<comment type="caution">
    <text evidence="11">The sequence shown here is derived from an EMBL/GenBank/DDBJ whole genome shotgun (WGS) entry which is preliminary data.</text>
</comment>
<keyword evidence="4 9" id="KW-0479">Metal-binding</keyword>
<dbReference type="InterPro" id="IPR001765">
    <property type="entry name" value="Carbonic_anhydrase"/>
</dbReference>
<dbReference type="PANTHER" id="PTHR11002:SF76">
    <property type="entry name" value="CARBONIC ANHYDRASE"/>
    <property type="match status" value="1"/>
</dbReference>
<comment type="cofactor">
    <cofactor evidence="9">
        <name>Zn(2+)</name>
        <dbReference type="ChEBI" id="CHEBI:29105"/>
    </cofactor>
    <text evidence="9">Binds 1 zinc ion per subunit.</text>
</comment>
<evidence type="ECO:0000256" key="6">
    <source>
        <dbReference type="ARBA" id="ARBA00023239"/>
    </source>
</evidence>
<keyword evidence="6 10" id="KW-0456">Lyase</keyword>
<evidence type="ECO:0000256" key="5">
    <source>
        <dbReference type="ARBA" id="ARBA00022833"/>
    </source>
</evidence>
<dbReference type="PROSITE" id="PS00705">
    <property type="entry name" value="PROK_CO2_ANHYDRASE_2"/>
    <property type="match status" value="1"/>
</dbReference>
<proteinExistence type="inferred from homology"/>
<dbReference type="PANTHER" id="PTHR11002">
    <property type="entry name" value="CARBONIC ANHYDRASE"/>
    <property type="match status" value="1"/>
</dbReference>
<dbReference type="EC" id="4.2.1.1" evidence="2 10"/>
<dbReference type="GO" id="GO:0004089">
    <property type="term" value="F:carbonate dehydratase activity"/>
    <property type="evidence" value="ECO:0007669"/>
    <property type="project" value="UniProtKB-UniRule"/>
</dbReference>
<dbReference type="CDD" id="cd00883">
    <property type="entry name" value="beta_CA_cladeA"/>
    <property type="match status" value="1"/>
</dbReference>
<dbReference type="FunFam" id="3.40.1050.10:FF:000001">
    <property type="entry name" value="Carbonic anhydrase"/>
    <property type="match status" value="1"/>
</dbReference>
<dbReference type="GO" id="GO:0005737">
    <property type="term" value="C:cytoplasm"/>
    <property type="evidence" value="ECO:0007669"/>
    <property type="project" value="TreeGrafter"/>
</dbReference>
<evidence type="ECO:0000256" key="7">
    <source>
        <dbReference type="ARBA" id="ARBA00031969"/>
    </source>
</evidence>
<dbReference type="GO" id="GO:0071244">
    <property type="term" value="P:cellular response to carbon dioxide"/>
    <property type="evidence" value="ECO:0007669"/>
    <property type="project" value="TreeGrafter"/>
</dbReference>
<keyword evidence="5 9" id="KW-0862">Zinc</keyword>
<gene>
    <name evidence="11" type="ORF">FN846DRAFT_1027111</name>
</gene>
<keyword evidence="12" id="KW-1185">Reference proteome</keyword>
<dbReference type="InParanoid" id="A0A5J5F3W3"/>
<evidence type="ECO:0000313" key="12">
    <source>
        <dbReference type="Proteomes" id="UP000326924"/>
    </source>
</evidence>
<feature type="binding site" evidence="9">
    <location>
        <position position="132"/>
    </location>
    <ligand>
        <name>Zn(2+)</name>
        <dbReference type="ChEBI" id="CHEBI:29105"/>
    </ligand>
</feature>
<dbReference type="FunCoup" id="A0A5J5F3W3">
    <property type="interactions" value="80"/>
</dbReference>
<dbReference type="GO" id="GO:0034599">
    <property type="term" value="P:cellular response to oxidative stress"/>
    <property type="evidence" value="ECO:0007669"/>
    <property type="project" value="TreeGrafter"/>
</dbReference>
<dbReference type="OrthoDB" id="10248475at2759"/>
<dbReference type="Proteomes" id="UP000326924">
    <property type="component" value="Unassembled WGS sequence"/>
</dbReference>
<evidence type="ECO:0000256" key="8">
    <source>
        <dbReference type="ARBA" id="ARBA00048348"/>
    </source>
</evidence>
<dbReference type="InterPro" id="IPR015892">
    <property type="entry name" value="Carbonic_anhydrase_CS"/>
</dbReference>
<dbReference type="SUPFAM" id="SSF53056">
    <property type="entry name" value="beta-carbonic anhydrase, cab"/>
    <property type="match status" value="1"/>
</dbReference>
<evidence type="ECO:0000256" key="2">
    <source>
        <dbReference type="ARBA" id="ARBA00012925"/>
    </source>
</evidence>
<evidence type="ECO:0000256" key="9">
    <source>
        <dbReference type="PIRSR" id="PIRSR601765-1"/>
    </source>
</evidence>
<comment type="function">
    <text evidence="10">Reversible hydration of carbon dioxide.</text>
</comment>
<dbReference type="EMBL" id="VXIS01000040">
    <property type="protein sequence ID" value="KAA8911029.1"/>
    <property type="molecule type" value="Genomic_DNA"/>
</dbReference>
<dbReference type="Gene3D" id="3.40.1050.10">
    <property type="entry name" value="Carbonic anhydrase"/>
    <property type="match status" value="1"/>
</dbReference>
<protein>
    <recommendedName>
        <fullName evidence="3 10">Carbonic anhydrase</fullName>
        <ecNumber evidence="2 10">4.2.1.1</ecNumber>
    </recommendedName>
    <alternativeName>
        <fullName evidence="7 10">Carbonate dehydratase</fullName>
    </alternativeName>
</protein>
<name>A0A5J5F3W3_9PEZI</name>
<evidence type="ECO:0000256" key="3">
    <source>
        <dbReference type="ARBA" id="ARBA00014628"/>
    </source>
</evidence>
<sequence length="245" mass="27769">MLLLTFNGSLKSPAYCMLSEQRGQNHWVLTRRVTPDVISTLLERNREWAARTAQTNPALFPSLAKGQSPQILWYGCSDSRVPETTVLDLQPGEVFVHRNIANVLPATDLSSLSVLQYAVEVLQVQHIIVCGHYSCGGVNAALGQKKLGLIDSWLRHVREVRAKYEKELEGLTQKQQSDRLVEFNVIEQVRSVLKNANVQEAMEERGLEVHGWVFDVACGKCHVLEFPEDSERHVFTIKDHRKELQ</sequence>
<feature type="binding site" evidence="9">
    <location>
        <position position="76"/>
    </location>
    <ligand>
        <name>Zn(2+)</name>
        <dbReference type="ChEBI" id="CHEBI:29105"/>
    </ligand>
</feature>
<evidence type="ECO:0000313" key="11">
    <source>
        <dbReference type="EMBL" id="KAA8911029.1"/>
    </source>
</evidence>
<dbReference type="InterPro" id="IPR036874">
    <property type="entry name" value="Carbonic_anhydrase_sf"/>
</dbReference>
<accession>A0A5J5F3W3</accession>
<organism evidence="11 12">
    <name type="scientific">Sphaerosporella brunnea</name>
    <dbReference type="NCBI Taxonomy" id="1250544"/>
    <lineage>
        <taxon>Eukaryota</taxon>
        <taxon>Fungi</taxon>
        <taxon>Dikarya</taxon>
        <taxon>Ascomycota</taxon>
        <taxon>Pezizomycotina</taxon>
        <taxon>Pezizomycetes</taxon>
        <taxon>Pezizales</taxon>
        <taxon>Pyronemataceae</taxon>
        <taxon>Sphaerosporella</taxon>
    </lineage>
</organism>
<evidence type="ECO:0000256" key="1">
    <source>
        <dbReference type="ARBA" id="ARBA00006217"/>
    </source>
</evidence>
<evidence type="ECO:0000256" key="4">
    <source>
        <dbReference type="ARBA" id="ARBA00022723"/>
    </source>
</evidence>
<evidence type="ECO:0000256" key="10">
    <source>
        <dbReference type="RuleBase" id="RU003956"/>
    </source>
</evidence>
<dbReference type="AlphaFoldDB" id="A0A5J5F3W3"/>
<dbReference type="Pfam" id="PF00484">
    <property type="entry name" value="Pro_CA"/>
    <property type="match status" value="1"/>
</dbReference>
<dbReference type="GO" id="GO:0008270">
    <property type="term" value="F:zinc ion binding"/>
    <property type="evidence" value="ECO:0007669"/>
    <property type="project" value="UniProtKB-UniRule"/>
</dbReference>
<dbReference type="GO" id="GO:0015976">
    <property type="term" value="P:carbon utilization"/>
    <property type="evidence" value="ECO:0007669"/>
    <property type="project" value="InterPro"/>
</dbReference>
<feature type="binding site" evidence="9">
    <location>
        <position position="78"/>
    </location>
    <ligand>
        <name>Zn(2+)</name>
        <dbReference type="ChEBI" id="CHEBI:29105"/>
    </ligand>
</feature>
<reference evidence="11 12" key="1">
    <citation type="submission" date="2019-09" db="EMBL/GenBank/DDBJ databases">
        <title>Draft genome of the ectomycorrhizal ascomycete Sphaerosporella brunnea.</title>
        <authorList>
            <consortium name="DOE Joint Genome Institute"/>
            <person name="Benucci G.M."/>
            <person name="Marozzi G."/>
            <person name="Antonielli L."/>
            <person name="Sanchez S."/>
            <person name="Marco P."/>
            <person name="Wang X."/>
            <person name="Falini L.B."/>
            <person name="Barry K."/>
            <person name="Haridas S."/>
            <person name="Lipzen A."/>
            <person name="Labutti K."/>
            <person name="Grigoriev I.V."/>
            <person name="Murat C."/>
            <person name="Martin F."/>
            <person name="Albertini E."/>
            <person name="Donnini D."/>
            <person name="Bonito G."/>
        </authorList>
    </citation>
    <scope>NUCLEOTIDE SEQUENCE [LARGE SCALE GENOMIC DNA]</scope>
    <source>
        <strain evidence="11 12">Sb_GMNB300</strain>
    </source>
</reference>
<feature type="binding site" evidence="9">
    <location>
        <position position="135"/>
    </location>
    <ligand>
        <name>Zn(2+)</name>
        <dbReference type="ChEBI" id="CHEBI:29105"/>
    </ligand>
</feature>
<comment type="similarity">
    <text evidence="1 10">Belongs to the beta-class carbonic anhydrase family.</text>
</comment>
<comment type="catalytic activity">
    <reaction evidence="8 10">
        <text>hydrogencarbonate + H(+) = CO2 + H2O</text>
        <dbReference type="Rhea" id="RHEA:10748"/>
        <dbReference type="ChEBI" id="CHEBI:15377"/>
        <dbReference type="ChEBI" id="CHEBI:15378"/>
        <dbReference type="ChEBI" id="CHEBI:16526"/>
        <dbReference type="ChEBI" id="CHEBI:17544"/>
        <dbReference type="EC" id="4.2.1.1"/>
    </reaction>
</comment>
<dbReference type="SMART" id="SM00947">
    <property type="entry name" value="Pro_CA"/>
    <property type="match status" value="1"/>
</dbReference>